<feature type="region of interest" description="Disordered" evidence="1">
    <location>
        <begin position="1"/>
        <end position="30"/>
    </location>
</feature>
<evidence type="ECO:0000313" key="3">
    <source>
        <dbReference type="Proteomes" id="UP000299102"/>
    </source>
</evidence>
<keyword evidence="3" id="KW-1185">Reference proteome</keyword>
<dbReference type="EMBL" id="BGZK01000573">
    <property type="protein sequence ID" value="GBP51041.1"/>
    <property type="molecule type" value="Genomic_DNA"/>
</dbReference>
<name>A0A4C1WIK2_EUMVA</name>
<evidence type="ECO:0000313" key="2">
    <source>
        <dbReference type="EMBL" id="GBP51041.1"/>
    </source>
</evidence>
<protein>
    <submittedName>
        <fullName evidence="2">Uncharacterized protein</fullName>
    </submittedName>
</protein>
<gene>
    <name evidence="2" type="ORF">EVAR_87617_1</name>
</gene>
<reference evidence="2 3" key="1">
    <citation type="journal article" date="2019" name="Commun. Biol.">
        <title>The bagworm genome reveals a unique fibroin gene that provides high tensile strength.</title>
        <authorList>
            <person name="Kono N."/>
            <person name="Nakamura H."/>
            <person name="Ohtoshi R."/>
            <person name="Tomita M."/>
            <person name="Numata K."/>
            <person name="Arakawa K."/>
        </authorList>
    </citation>
    <scope>NUCLEOTIDE SEQUENCE [LARGE SCALE GENOMIC DNA]</scope>
</reference>
<dbReference type="Proteomes" id="UP000299102">
    <property type="component" value="Unassembled WGS sequence"/>
</dbReference>
<organism evidence="2 3">
    <name type="scientific">Eumeta variegata</name>
    <name type="common">Bagworm moth</name>
    <name type="synonym">Eumeta japonica</name>
    <dbReference type="NCBI Taxonomy" id="151549"/>
    <lineage>
        <taxon>Eukaryota</taxon>
        <taxon>Metazoa</taxon>
        <taxon>Ecdysozoa</taxon>
        <taxon>Arthropoda</taxon>
        <taxon>Hexapoda</taxon>
        <taxon>Insecta</taxon>
        <taxon>Pterygota</taxon>
        <taxon>Neoptera</taxon>
        <taxon>Endopterygota</taxon>
        <taxon>Lepidoptera</taxon>
        <taxon>Glossata</taxon>
        <taxon>Ditrysia</taxon>
        <taxon>Tineoidea</taxon>
        <taxon>Psychidae</taxon>
        <taxon>Oiketicinae</taxon>
        <taxon>Eumeta</taxon>
    </lineage>
</organism>
<dbReference type="AlphaFoldDB" id="A0A4C1WIK2"/>
<sequence length="187" mass="21084">MGSPRVESPHNDSVIVGRRERGGRKLSKASEPKVIVRRLRLCNRRTREGPRRKASVEVVPLTAGRRTMSRPNRYETFSEARSNRNAKKRKLIELELATCVQISQHAQRRSAGSPTDLFSTFLSLRFLIPTPGNHRATPAEFAPHISPLERNIESPVTPKARKAATFTAEAVKAYTRSYAFRVSSHKL</sequence>
<accession>A0A4C1WIK2</accession>
<comment type="caution">
    <text evidence="2">The sequence shown here is derived from an EMBL/GenBank/DDBJ whole genome shotgun (WGS) entry which is preliminary data.</text>
</comment>
<evidence type="ECO:0000256" key="1">
    <source>
        <dbReference type="SAM" id="MobiDB-lite"/>
    </source>
</evidence>
<proteinExistence type="predicted"/>